<evidence type="ECO:0000313" key="3">
    <source>
        <dbReference type="EMBL" id="AWB48848.1"/>
    </source>
</evidence>
<dbReference type="PANTHER" id="PTHR11895">
    <property type="entry name" value="TRANSAMIDASE"/>
    <property type="match status" value="1"/>
</dbReference>
<dbReference type="NCBIfam" id="NF004766">
    <property type="entry name" value="PRK06102.1"/>
    <property type="match status" value="1"/>
</dbReference>
<reference evidence="3 4" key="1">
    <citation type="submission" date="2018-04" db="EMBL/GenBank/DDBJ databases">
        <title>Genome sequencing of Gemmobacter.</title>
        <authorList>
            <person name="Yi H."/>
            <person name="Baek M.-G."/>
        </authorList>
    </citation>
    <scope>NUCLEOTIDE SEQUENCE [LARGE SCALE GENOMIC DNA]</scope>
    <source>
        <strain evidence="3 4">HYN0069</strain>
    </source>
</reference>
<accession>A0A2S0UM11</accession>
<evidence type="ECO:0000259" key="2">
    <source>
        <dbReference type="Pfam" id="PF01425"/>
    </source>
</evidence>
<dbReference type="RefSeq" id="WP_108435667.1">
    <property type="nucleotide sequence ID" value="NZ_CP028918.1"/>
</dbReference>
<dbReference type="InterPro" id="IPR023631">
    <property type="entry name" value="Amidase_dom"/>
</dbReference>
<evidence type="ECO:0000313" key="4">
    <source>
        <dbReference type="Proteomes" id="UP000244496"/>
    </source>
</evidence>
<keyword evidence="4" id="KW-1185">Reference proteome</keyword>
<dbReference type="GO" id="GO:0003824">
    <property type="term" value="F:catalytic activity"/>
    <property type="evidence" value="ECO:0007669"/>
    <property type="project" value="InterPro"/>
</dbReference>
<dbReference type="OrthoDB" id="9811471at2"/>
<feature type="domain" description="Amidase" evidence="2">
    <location>
        <begin position="23"/>
        <end position="437"/>
    </location>
</feature>
<dbReference type="Pfam" id="PF01425">
    <property type="entry name" value="Amidase"/>
    <property type="match status" value="1"/>
</dbReference>
<dbReference type="PROSITE" id="PS00571">
    <property type="entry name" value="AMIDASES"/>
    <property type="match status" value="1"/>
</dbReference>
<dbReference type="PANTHER" id="PTHR11895:SF176">
    <property type="entry name" value="AMIDASE AMID-RELATED"/>
    <property type="match status" value="1"/>
</dbReference>
<name>A0A2S0UM11_9RHOB</name>
<dbReference type="KEGG" id="geh:HYN69_10340"/>
<dbReference type="SUPFAM" id="SSF75304">
    <property type="entry name" value="Amidase signature (AS) enzymes"/>
    <property type="match status" value="1"/>
</dbReference>
<dbReference type="AlphaFoldDB" id="A0A2S0UM11"/>
<proteinExistence type="predicted"/>
<dbReference type="InterPro" id="IPR000120">
    <property type="entry name" value="Amidase"/>
</dbReference>
<gene>
    <name evidence="3" type="ORF">HYN69_10340</name>
</gene>
<evidence type="ECO:0000256" key="1">
    <source>
        <dbReference type="SAM" id="MobiDB-lite"/>
    </source>
</evidence>
<dbReference type="Gene3D" id="3.90.1300.10">
    <property type="entry name" value="Amidase signature (AS) domain"/>
    <property type="match status" value="1"/>
</dbReference>
<feature type="region of interest" description="Disordered" evidence="1">
    <location>
        <begin position="134"/>
        <end position="154"/>
    </location>
</feature>
<sequence>MAIETAKTLADDLRAGRKDPVDLVAQVYDRITAHGDGALFTRQTRDRAEAEARAARERLRAGNPASLLDGVPLAWKDLFDLKGTATTAGSSVLRGAAPAATDAALVYAGMRAGLVTVGAVNMTEFAYSGIGLNPHYGTPRNPRDPKVARSPGGSSSGSAAVVAAGIVPLSIGTDTGGSIRIPAAFNGVVGYKTSTGHHPMQGVFPLSRTLDTLGPLANSVEDCVLVDAVLRGMAAPTVRAAEISSLDLVVPDAVMFDDIDPAVAAAFEATLGRLEASGARVRRIALLELRDTVAAMGRYGPLASAEAMEVHWDRLHGPDEARIDPRVVRRIRMGEKMTAVDLIRLHADRARLIAAVNDRLGDALLICPTTPSVAMPTAPLEADVEVFFHHNFRTLRHTAIGNFLDWCGLSIPNGADGDGMPTGLMISARHGRDAALLAAGLALETTIRG</sequence>
<dbReference type="Proteomes" id="UP000244496">
    <property type="component" value="Chromosome"/>
</dbReference>
<organism evidence="3 4">
    <name type="scientific">Paragemmobacter aquarius</name>
    <dbReference type="NCBI Taxonomy" id="2169400"/>
    <lineage>
        <taxon>Bacteria</taxon>
        <taxon>Pseudomonadati</taxon>
        <taxon>Pseudomonadota</taxon>
        <taxon>Alphaproteobacteria</taxon>
        <taxon>Rhodobacterales</taxon>
        <taxon>Paracoccaceae</taxon>
        <taxon>Paragemmobacter</taxon>
    </lineage>
</organism>
<dbReference type="InterPro" id="IPR036928">
    <property type="entry name" value="AS_sf"/>
</dbReference>
<dbReference type="InterPro" id="IPR020556">
    <property type="entry name" value="Amidase_CS"/>
</dbReference>
<protein>
    <submittedName>
        <fullName evidence="3">Amidase</fullName>
    </submittedName>
</protein>
<dbReference type="EMBL" id="CP028918">
    <property type="protein sequence ID" value="AWB48848.1"/>
    <property type="molecule type" value="Genomic_DNA"/>
</dbReference>